<gene>
    <name evidence="2" type="ORF">UXQ13_12115</name>
</gene>
<evidence type="ECO:0000313" key="2">
    <source>
        <dbReference type="EMBL" id="MEI4279211.1"/>
    </source>
</evidence>
<feature type="transmembrane region" description="Helical" evidence="1">
    <location>
        <begin position="938"/>
        <end position="965"/>
    </location>
</feature>
<comment type="caution">
    <text evidence="2">The sequence shown here is derived from an EMBL/GenBank/DDBJ whole genome shotgun (WGS) entry which is preliminary data.</text>
</comment>
<sequence length="1022" mass="99417">MIARSRVQARLLVVVVVVLVTGLTVLGSCAVLLTSGAERAQQSALAATSSADLAVEVELTDLPADAGPDVAAAARVVAAALAPVPPRSSTWVTSTLRDVPPGAGQARRLSWLAGVDDLTARGDLVAGEWPTAPAPGAPWPAVLPVAAADAMGLGLGDTLLLAPSTGLDDAGETAPVTVVLVGLVQPRTDGSWDRDRSAGAGTVPDQEFGVFSRLRFPAAGPVLVDPGTLLAAGAGVERASVRAAPDVAAAAPAALDTATAGLAGLTADARSATEGTVRVRAPLAATLAGIADRQAATRSAVLAVGVLGGLLTVAALGTAARVLGDRRLVETALLRDRGATRRQLVGRALPEAAALVAVAAVLAVLSTRLVTRVVLGGALPGSAPGPALTAGLLVPVLGAAVLLGLGLAVAATRLPAGGRRSGRGALARSGGDVLLVGLAAAAVLGLGAATAGTDPVLVAAPALVLLAGAALLLRVPPLLAGLADRRAARSRSLMPVLVAGDLARRSLAAGAAGLLVLTTAATVAALGVDATWRVSQADQAALQVGTDLAVPAVAGVDGAAVRAATGGTVSPVSTSPVSLGTLLRAGGDGAATQLVAVDTAHAGAVLRGRLPAGSDWATVTADLVPAAAPGVSGPGAVTVAGTVRGFGAVAVPTVVLADPTGARTTVPGPAVPLDGVPHDAGIGVPADRTVVAVLLDVSLVDGDPDDDVTVPMSLEVTLPGAAVGWSASAPDDRGGVTEPELAEDGLRFTGRAFPLGLSLAPSRVVLAAAPTPARMPVLLSGALADALGATTGDRLTMTVGETAVDVAVAGVVPAVPSVPGGPAVLADGETLARALLAAGDADVAGAAWWVGGPRAGAPAALAASGLDGARTRSGVTDELRSGPLQVGLPVALGVLAVGALVLLAAASALQVAAVRSGRRTEVARLMGTGVPRRVVRQVLVLQHGVSTVLAVLLGAVVGVAGTVLVGPALTGSPVPAATVQLPWGAWAVAVVGSALVGTALVLPVVRALVRVDVPVVLREGAA</sequence>
<evidence type="ECO:0000313" key="3">
    <source>
        <dbReference type="Proteomes" id="UP001373496"/>
    </source>
</evidence>
<feature type="transmembrane region" description="Helical" evidence="1">
    <location>
        <begin position="387"/>
        <end position="412"/>
    </location>
</feature>
<dbReference type="PROSITE" id="PS51257">
    <property type="entry name" value="PROKAR_LIPOPROTEIN"/>
    <property type="match status" value="1"/>
</dbReference>
<feature type="transmembrane region" description="Helical" evidence="1">
    <location>
        <begin position="300"/>
        <end position="323"/>
    </location>
</feature>
<dbReference type="Proteomes" id="UP001373496">
    <property type="component" value="Unassembled WGS sequence"/>
</dbReference>
<feature type="transmembrane region" description="Helical" evidence="1">
    <location>
        <begin position="507"/>
        <end position="528"/>
    </location>
</feature>
<organism evidence="2 3">
    <name type="scientific">Klenkia terrae</name>
    <dbReference type="NCBI Taxonomy" id="1052259"/>
    <lineage>
        <taxon>Bacteria</taxon>
        <taxon>Bacillati</taxon>
        <taxon>Actinomycetota</taxon>
        <taxon>Actinomycetes</taxon>
        <taxon>Geodermatophilales</taxon>
        <taxon>Geodermatophilaceae</taxon>
        <taxon>Klenkia</taxon>
    </lineage>
</organism>
<feature type="transmembrane region" description="Helical" evidence="1">
    <location>
        <begin position="458"/>
        <end position="483"/>
    </location>
</feature>
<evidence type="ECO:0008006" key="4">
    <source>
        <dbReference type="Google" id="ProtNLM"/>
    </source>
</evidence>
<evidence type="ECO:0000256" key="1">
    <source>
        <dbReference type="SAM" id="Phobius"/>
    </source>
</evidence>
<feature type="transmembrane region" description="Helical" evidence="1">
    <location>
        <begin position="985"/>
        <end position="1009"/>
    </location>
</feature>
<dbReference type="EMBL" id="JBAPLV010000012">
    <property type="protein sequence ID" value="MEI4279211.1"/>
    <property type="molecule type" value="Genomic_DNA"/>
</dbReference>
<keyword evidence="1" id="KW-0812">Transmembrane</keyword>
<protein>
    <recommendedName>
        <fullName evidence="4">FtsX-like permease family protein</fullName>
    </recommendedName>
</protein>
<feature type="transmembrane region" description="Helical" evidence="1">
    <location>
        <begin position="12"/>
        <end position="33"/>
    </location>
</feature>
<keyword evidence="1" id="KW-1133">Transmembrane helix</keyword>
<reference evidence="2 3" key="1">
    <citation type="submission" date="2024-03" db="EMBL/GenBank/DDBJ databases">
        <title>Draft genome sequence of Klenkia terrae.</title>
        <authorList>
            <person name="Duangmal K."/>
            <person name="Chantavorakit T."/>
        </authorList>
    </citation>
    <scope>NUCLEOTIDE SEQUENCE [LARGE SCALE GENOMIC DNA]</scope>
    <source>
        <strain evidence="2 3">JCM 17786</strain>
    </source>
</reference>
<feature type="transmembrane region" description="Helical" evidence="1">
    <location>
        <begin position="890"/>
        <end position="917"/>
    </location>
</feature>
<dbReference type="RefSeq" id="WP_336392367.1">
    <property type="nucleotide sequence ID" value="NZ_JBAPLV010000012.1"/>
</dbReference>
<feature type="transmembrane region" description="Helical" evidence="1">
    <location>
        <begin position="433"/>
        <end position="452"/>
    </location>
</feature>
<name>A0ABU8E8K7_9ACTN</name>
<feature type="transmembrane region" description="Helical" evidence="1">
    <location>
        <begin position="344"/>
        <end position="367"/>
    </location>
</feature>
<proteinExistence type="predicted"/>
<accession>A0ABU8E8K7</accession>
<keyword evidence="3" id="KW-1185">Reference proteome</keyword>
<keyword evidence="1" id="KW-0472">Membrane</keyword>